<dbReference type="InterPro" id="IPR028978">
    <property type="entry name" value="Chorismate_lyase_/UTRA_dom_sf"/>
</dbReference>
<dbReference type="HOGENOM" id="CLU_102518_0_0_6"/>
<evidence type="ECO:0000256" key="1">
    <source>
        <dbReference type="SAM" id="SignalP"/>
    </source>
</evidence>
<dbReference type="KEGG" id="tmc:LMI_1130"/>
<dbReference type="SUPFAM" id="SSF64288">
    <property type="entry name" value="Chorismate lyase-like"/>
    <property type="match status" value="1"/>
</dbReference>
<evidence type="ECO:0000313" key="3">
    <source>
        <dbReference type="EMBL" id="SCX79000.1"/>
    </source>
</evidence>
<reference evidence="4" key="1">
    <citation type="submission" date="2014-09" db="EMBL/GenBank/DDBJ databases">
        <authorList>
            <person name="Gomez-Valero L."/>
        </authorList>
    </citation>
    <scope>NUCLEOTIDE SEQUENCE [LARGE SCALE GENOMIC DNA]</scope>
    <source>
        <strain evidence="4">ATCC33218</strain>
    </source>
</reference>
<evidence type="ECO:0000313" key="4">
    <source>
        <dbReference type="Proteomes" id="UP000032414"/>
    </source>
</evidence>
<proteinExistence type="predicted"/>
<dbReference type="Gene3D" id="3.40.1410.10">
    <property type="entry name" value="Chorismate lyase-like"/>
    <property type="match status" value="1"/>
</dbReference>
<sequence length="233" mass="26707">MPNAIRVKKAIHFFIAITMLGTAVAETNFSSRTENKLYQLEQMNRFLGEVIVFTEVDQNKLPPPYDFLLTQHLMTMGVEQYYHRTPQIRAIHVLKNAKANTYSRVITMLVDRDHARNNVKMAQVKKDALVVELAFITINFNALPEKIVSAVLNTQIPFGKLLATHKIETLNDDRHYFAVQCNEVITKYIPCGKNAIIYGRTNTIIRKKDKQWLAKVVEILSGAKCKDENCQQI</sequence>
<keyword evidence="1" id="KW-0732">Signal</keyword>
<dbReference type="EMBL" id="FMVN01000001">
    <property type="protein sequence ID" value="SCX79000.1"/>
    <property type="molecule type" value="Genomic_DNA"/>
</dbReference>
<name>A0A098GEP7_LEGMI</name>
<keyword evidence="5" id="KW-1185">Reference proteome</keyword>
<dbReference type="Proteomes" id="UP000032414">
    <property type="component" value="Chromosome I"/>
</dbReference>
<accession>A0A098GEP7</accession>
<reference evidence="3 5" key="3">
    <citation type="submission" date="2016-10" db="EMBL/GenBank/DDBJ databases">
        <authorList>
            <person name="Varghese N."/>
            <person name="Submissions S."/>
        </authorList>
    </citation>
    <scope>NUCLEOTIDE SEQUENCE [LARGE SCALE GENOMIC DNA]</scope>
    <source>
        <strain evidence="3 5">ATCC 33218</strain>
    </source>
</reference>
<dbReference type="Proteomes" id="UP000182998">
    <property type="component" value="Unassembled WGS sequence"/>
</dbReference>
<organism evidence="2 4">
    <name type="scientific">Legionella micdadei</name>
    <name type="common">Tatlockia micdadei</name>
    <dbReference type="NCBI Taxonomy" id="451"/>
    <lineage>
        <taxon>Bacteria</taxon>
        <taxon>Pseudomonadati</taxon>
        <taxon>Pseudomonadota</taxon>
        <taxon>Gammaproteobacteria</taxon>
        <taxon>Legionellales</taxon>
        <taxon>Legionellaceae</taxon>
        <taxon>Legionella</taxon>
    </lineage>
</organism>
<dbReference type="STRING" id="451.B6N58_09860"/>
<dbReference type="EMBL" id="LN614830">
    <property type="protein sequence ID" value="CEG60445.1"/>
    <property type="molecule type" value="Genomic_DNA"/>
</dbReference>
<feature type="chain" id="PRO_5009750741" evidence="1">
    <location>
        <begin position="26"/>
        <end position="233"/>
    </location>
</feature>
<dbReference type="AlphaFoldDB" id="A0A098GEP7"/>
<protein>
    <submittedName>
        <fullName evidence="2">Uncharacterized protein</fullName>
    </submittedName>
</protein>
<reference evidence="2" key="2">
    <citation type="submission" date="2014-09" db="EMBL/GenBank/DDBJ databases">
        <authorList>
            <person name="GOMEZ-VALERO Laura"/>
        </authorList>
    </citation>
    <scope>NUCLEOTIDE SEQUENCE</scope>
    <source>
        <strain evidence="2">ATCC33218</strain>
    </source>
</reference>
<gene>
    <name evidence="2" type="ORF">LMI_1130</name>
    <name evidence="3" type="ORF">SAMN02982997_00023</name>
</gene>
<evidence type="ECO:0000313" key="5">
    <source>
        <dbReference type="Proteomes" id="UP000182998"/>
    </source>
</evidence>
<dbReference type="RefSeq" id="WP_074454203.1">
    <property type="nucleotide sequence ID" value="NZ_CP020614.1"/>
</dbReference>
<dbReference type="PATRIC" id="fig|451.8.peg.1864"/>
<feature type="signal peptide" evidence="1">
    <location>
        <begin position="1"/>
        <end position="25"/>
    </location>
</feature>
<evidence type="ECO:0000313" key="2">
    <source>
        <dbReference type="EMBL" id="CEG60445.1"/>
    </source>
</evidence>